<evidence type="ECO:0000313" key="6">
    <source>
        <dbReference type="EMBL" id="CAL4095425.1"/>
    </source>
</evidence>
<evidence type="ECO:0000256" key="2">
    <source>
        <dbReference type="ARBA" id="ARBA00008296"/>
    </source>
</evidence>
<organism evidence="6 7">
    <name type="scientific">Meganyctiphanes norvegica</name>
    <name type="common">Northern krill</name>
    <name type="synonym">Thysanopoda norvegica</name>
    <dbReference type="NCBI Taxonomy" id="48144"/>
    <lineage>
        <taxon>Eukaryota</taxon>
        <taxon>Metazoa</taxon>
        <taxon>Ecdysozoa</taxon>
        <taxon>Arthropoda</taxon>
        <taxon>Crustacea</taxon>
        <taxon>Multicrustacea</taxon>
        <taxon>Malacostraca</taxon>
        <taxon>Eumalacostraca</taxon>
        <taxon>Eucarida</taxon>
        <taxon>Euphausiacea</taxon>
        <taxon>Euphausiidae</taxon>
        <taxon>Meganyctiphanes</taxon>
    </lineage>
</organism>
<keyword evidence="3 4" id="KW-0175">Coiled coil</keyword>
<proteinExistence type="inferred from homology"/>
<dbReference type="GO" id="GO:0030496">
    <property type="term" value="C:midbody"/>
    <property type="evidence" value="ECO:0007669"/>
    <property type="project" value="UniProtKB-SubCell"/>
</dbReference>
<dbReference type="GO" id="GO:0003713">
    <property type="term" value="F:transcription coactivator activity"/>
    <property type="evidence" value="ECO:0007669"/>
    <property type="project" value="TreeGrafter"/>
</dbReference>
<evidence type="ECO:0000313" key="7">
    <source>
        <dbReference type="Proteomes" id="UP001497623"/>
    </source>
</evidence>
<dbReference type="InterPro" id="IPR036910">
    <property type="entry name" value="HMG_box_dom_sf"/>
</dbReference>
<dbReference type="Proteomes" id="UP001497623">
    <property type="component" value="Unassembled WGS sequence"/>
</dbReference>
<comment type="subcellular location">
    <subcellularLocation>
        <location evidence="1">Midbody</location>
    </subcellularLocation>
</comment>
<evidence type="ECO:0000256" key="1">
    <source>
        <dbReference type="ARBA" id="ARBA00004214"/>
    </source>
</evidence>
<sequence>MVRTISNDISESEVNSCQHGSQESRLYNKKCDYECHKNVCSHTPSMFLTSEETMEAFNIHTKESLSCTHTKHGRASYTPENTVNKVKVLLLEKMREEQEKAAAEESNKVQLETHLDTPLMENLNREEAEIVSGSGVDAALTALTMADSSPAAVDKHPEKRMAGAFRAFEEARMPHVKKENPGMRLSQLKQMIRKEWQKSPDNPINIRKLQQMREMDVI</sequence>
<dbReference type="EMBL" id="CAXKWB010009633">
    <property type="protein sequence ID" value="CAL4095425.1"/>
    <property type="molecule type" value="Genomic_DNA"/>
</dbReference>
<comment type="similarity">
    <text evidence="2">Belongs to the CCDC124 family.</text>
</comment>
<protein>
    <recommendedName>
        <fullName evidence="5">Coiled-coil domain-containing protein</fullName>
    </recommendedName>
</protein>
<dbReference type="AlphaFoldDB" id="A0AAV2QPW9"/>
<dbReference type="Pfam" id="PF06244">
    <property type="entry name" value="Ccdc124"/>
    <property type="match status" value="1"/>
</dbReference>
<reference evidence="6 7" key="1">
    <citation type="submission" date="2024-05" db="EMBL/GenBank/DDBJ databases">
        <authorList>
            <person name="Wallberg A."/>
        </authorList>
    </citation>
    <scope>NUCLEOTIDE SEQUENCE [LARGE SCALE GENOMIC DNA]</scope>
</reference>
<comment type="caution">
    <text evidence="6">The sequence shown here is derived from an EMBL/GenBank/DDBJ whole genome shotgun (WGS) entry which is preliminary data.</text>
</comment>
<accession>A0AAV2QPW9</accession>
<evidence type="ECO:0000256" key="3">
    <source>
        <dbReference type="ARBA" id="ARBA00023054"/>
    </source>
</evidence>
<dbReference type="InterPro" id="IPR054414">
    <property type="entry name" value="Ccdc124/Oxs1_C"/>
</dbReference>
<dbReference type="GO" id="GO:0006366">
    <property type="term" value="P:transcription by RNA polymerase II"/>
    <property type="evidence" value="ECO:0007669"/>
    <property type="project" value="TreeGrafter"/>
</dbReference>
<evidence type="ECO:0000259" key="5">
    <source>
        <dbReference type="Pfam" id="PF06244"/>
    </source>
</evidence>
<dbReference type="PANTHER" id="PTHR21680">
    <property type="entry name" value="COILED-COIL DOMAIN-CONTAINING PROTEIN 124"/>
    <property type="match status" value="1"/>
</dbReference>
<dbReference type="SUPFAM" id="SSF47095">
    <property type="entry name" value="HMG-box"/>
    <property type="match status" value="1"/>
</dbReference>
<feature type="non-terminal residue" evidence="6">
    <location>
        <position position="218"/>
    </location>
</feature>
<gene>
    <name evidence="6" type="ORF">MNOR_LOCUS15412</name>
</gene>
<feature type="coiled-coil region" evidence="4">
    <location>
        <begin position="86"/>
        <end position="114"/>
    </location>
</feature>
<name>A0AAV2QPW9_MEGNR</name>
<dbReference type="PANTHER" id="PTHR21680:SF0">
    <property type="entry name" value="COILED-COIL DOMAIN-CONTAINING PROTEIN 124"/>
    <property type="match status" value="1"/>
</dbReference>
<evidence type="ECO:0000256" key="4">
    <source>
        <dbReference type="SAM" id="Coils"/>
    </source>
</evidence>
<keyword evidence="7" id="KW-1185">Reference proteome</keyword>
<dbReference type="InterPro" id="IPR010422">
    <property type="entry name" value="Ccdc124/Oxs1"/>
</dbReference>
<dbReference type="GO" id="GO:0005634">
    <property type="term" value="C:nucleus"/>
    <property type="evidence" value="ECO:0007669"/>
    <property type="project" value="TreeGrafter"/>
</dbReference>
<feature type="domain" description="Coiled-coil" evidence="5">
    <location>
        <begin position="122"/>
        <end position="205"/>
    </location>
</feature>